<organism evidence="2 3">
    <name type="scientific">Amborella trichopoda</name>
    <dbReference type="NCBI Taxonomy" id="13333"/>
    <lineage>
        <taxon>Eukaryota</taxon>
        <taxon>Viridiplantae</taxon>
        <taxon>Streptophyta</taxon>
        <taxon>Embryophyta</taxon>
        <taxon>Tracheophyta</taxon>
        <taxon>Spermatophyta</taxon>
        <taxon>Magnoliopsida</taxon>
        <taxon>Amborellales</taxon>
        <taxon>Amborellaceae</taxon>
        <taxon>Amborella</taxon>
    </lineage>
</organism>
<evidence type="ECO:0000256" key="1">
    <source>
        <dbReference type="SAM" id="MobiDB-lite"/>
    </source>
</evidence>
<dbReference type="PANTHER" id="PTHR32487">
    <property type="entry name" value="3-OXO-DELTA(4,5)-STEROID 5-BETA-REDUCTASE"/>
    <property type="match status" value="1"/>
</dbReference>
<feature type="region of interest" description="Disordered" evidence="1">
    <location>
        <begin position="84"/>
        <end position="111"/>
    </location>
</feature>
<reference evidence="3" key="1">
    <citation type="journal article" date="2013" name="Science">
        <title>The Amborella genome and the evolution of flowering plants.</title>
        <authorList>
            <consortium name="Amborella Genome Project"/>
        </authorList>
    </citation>
    <scope>NUCLEOTIDE SEQUENCE [LARGE SCALE GENOMIC DNA]</scope>
</reference>
<name>W1P0B0_AMBTC</name>
<dbReference type="Proteomes" id="UP000017836">
    <property type="component" value="Unassembled WGS sequence"/>
</dbReference>
<dbReference type="HOGENOM" id="CLU_2161772_0_0_1"/>
<feature type="compositionally biased region" description="Polar residues" evidence="1">
    <location>
        <begin position="84"/>
        <end position="102"/>
    </location>
</feature>
<dbReference type="AlphaFoldDB" id="W1P0B0"/>
<sequence length="111" mass="12554">MGTAKYLEKKNHPYDEESPRATYNHYFYHALEDMVAAKLLETQVSWSIHRPRLLMGCSTSSFFNIFGCLSCFVGVESAGRSPTSMPQKLSSWSGNRSGQQSMVEMPLRGMH</sequence>
<dbReference type="EMBL" id="KI394358">
    <property type="protein sequence ID" value="ERN03262.1"/>
    <property type="molecule type" value="Genomic_DNA"/>
</dbReference>
<evidence type="ECO:0000313" key="2">
    <source>
        <dbReference type="EMBL" id="ERN03262.1"/>
    </source>
</evidence>
<proteinExistence type="predicted"/>
<evidence type="ECO:0000313" key="3">
    <source>
        <dbReference type="Proteomes" id="UP000017836"/>
    </source>
</evidence>
<gene>
    <name evidence="2" type="ORF">AMTR_s00003p00199040</name>
</gene>
<dbReference type="Gramene" id="ERN03262">
    <property type="protein sequence ID" value="ERN03262"/>
    <property type="gene ID" value="AMTR_s00003p00199040"/>
</dbReference>
<dbReference type="PANTHER" id="PTHR32487:SF12">
    <property type="entry name" value="3-OXO-DELTA(4,5)-STEROID 5-BETA-REDUCTASE"/>
    <property type="match status" value="1"/>
</dbReference>
<dbReference type="Gene3D" id="3.40.50.720">
    <property type="entry name" value="NAD(P)-binding Rossmann-like Domain"/>
    <property type="match status" value="1"/>
</dbReference>
<evidence type="ECO:0008006" key="4">
    <source>
        <dbReference type="Google" id="ProtNLM"/>
    </source>
</evidence>
<keyword evidence="3" id="KW-1185">Reference proteome</keyword>
<protein>
    <recommendedName>
        <fullName evidence="4">NAD(P)-binding domain-containing protein</fullName>
    </recommendedName>
</protein>
<accession>W1P0B0</accession>